<dbReference type="RefSeq" id="WP_010796420.1">
    <property type="nucleotide sequence ID" value="NZ_CP069262.1"/>
</dbReference>
<evidence type="ECO:0000256" key="1">
    <source>
        <dbReference type="ARBA" id="ARBA00000085"/>
    </source>
</evidence>
<evidence type="ECO:0000259" key="12">
    <source>
        <dbReference type="PROSITE" id="PS50109"/>
    </source>
</evidence>
<feature type="transmembrane region" description="Helical" evidence="11">
    <location>
        <begin position="86"/>
        <end position="105"/>
    </location>
</feature>
<organism evidence="15 16">
    <name type="scientific">Pseudomonas luteola</name>
    <dbReference type="NCBI Taxonomy" id="47886"/>
    <lineage>
        <taxon>Bacteria</taxon>
        <taxon>Pseudomonadati</taxon>
        <taxon>Pseudomonadota</taxon>
        <taxon>Gammaproteobacteria</taxon>
        <taxon>Pseudomonadales</taxon>
        <taxon>Pseudomonadaceae</taxon>
        <taxon>Pseudomonas</taxon>
    </lineage>
</organism>
<evidence type="ECO:0000313" key="14">
    <source>
        <dbReference type="EMBL" id="MBF8641555.1"/>
    </source>
</evidence>
<proteinExistence type="predicted"/>
<dbReference type="InterPro" id="IPR003661">
    <property type="entry name" value="HisK_dim/P_dom"/>
</dbReference>
<dbReference type="InterPro" id="IPR036890">
    <property type="entry name" value="HATPase_C_sf"/>
</dbReference>
<dbReference type="PRINTS" id="PR00344">
    <property type="entry name" value="BCTRLSENSOR"/>
</dbReference>
<dbReference type="InterPro" id="IPR036097">
    <property type="entry name" value="HisK_dim/P_sf"/>
</dbReference>
<evidence type="ECO:0000259" key="13">
    <source>
        <dbReference type="PROSITE" id="PS50885"/>
    </source>
</evidence>
<keyword evidence="9" id="KW-0902">Two-component regulatory system</keyword>
<evidence type="ECO:0000313" key="15">
    <source>
        <dbReference type="EMBL" id="SPZ12812.1"/>
    </source>
</evidence>
<dbReference type="EMBL" id="JADMCD010000006">
    <property type="protein sequence ID" value="MBF8641555.1"/>
    <property type="molecule type" value="Genomic_DNA"/>
</dbReference>
<protein>
    <recommendedName>
        <fullName evidence="3">histidine kinase</fullName>
        <ecNumber evidence="3">2.7.13.3</ecNumber>
    </recommendedName>
</protein>
<evidence type="ECO:0000256" key="4">
    <source>
        <dbReference type="ARBA" id="ARBA00022553"/>
    </source>
</evidence>
<dbReference type="SUPFAM" id="SSF47384">
    <property type="entry name" value="Homodimeric domain of signal transducing histidine kinase"/>
    <property type="match status" value="1"/>
</dbReference>
<dbReference type="PANTHER" id="PTHR45436:SF5">
    <property type="entry name" value="SENSOR HISTIDINE KINASE TRCS"/>
    <property type="match status" value="1"/>
</dbReference>
<keyword evidence="4" id="KW-0597">Phosphoprotein</keyword>
<reference evidence="15 16" key="1">
    <citation type="submission" date="2018-06" db="EMBL/GenBank/DDBJ databases">
        <authorList>
            <consortium name="Pathogen Informatics"/>
            <person name="Doyle S."/>
        </authorList>
    </citation>
    <scope>NUCLEOTIDE SEQUENCE [LARGE SCALE GENOMIC DNA]</scope>
    <source>
        <strain evidence="15 16">NCTC11842</strain>
    </source>
</reference>
<feature type="domain" description="HAMP" evidence="13">
    <location>
        <begin position="108"/>
        <end position="161"/>
    </location>
</feature>
<dbReference type="Pfam" id="PF02518">
    <property type="entry name" value="HATPase_c"/>
    <property type="match status" value="1"/>
</dbReference>
<dbReference type="SUPFAM" id="SSF55874">
    <property type="entry name" value="ATPase domain of HSP90 chaperone/DNA topoisomerase II/histidine kinase"/>
    <property type="match status" value="1"/>
</dbReference>
<dbReference type="CDD" id="cd00082">
    <property type="entry name" value="HisKA"/>
    <property type="match status" value="1"/>
</dbReference>
<accession>A0A2X2CVM3</accession>
<dbReference type="InterPro" id="IPR005467">
    <property type="entry name" value="His_kinase_dom"/>
</dbReference>
<feature type="transmembrane region" description="Helical" evidence="11">
    <location>
        <begin position="12"/>
        <end position="34"/>
    </location>
</feature>
<dbReference type="PROSITE" id="PS50885">
    <property type="entry name" value="HAMP"/>
    <property type="match status" value="1"/>
</dbReference>
<dbReference type="Gene3D" id="3.30.565.10">
    <property type="entry name" value="Histidine kinase-like ATPase, C-terminal domain"/>
    <property type="match status" value="1"/>
</dbReference>
<dbReference type="InterPro" id="IPR003594">
    <property type="entry name" value="HATPase_dom"/>
</dbReference>
<evidence type="ECO:0000256" key="6">
    <source>
        <dbReference type="ARBA" id="ARBA00022692"/>
    </source>
</evidence>
<evidence type="ECO:0000256" key="5">
    <source>
        <dbReference type="ARBA" id="ARBA00022679"/>
    </source>
</evidence>
<dbReference type="InterPro" id="IPR004358">
    <property type="entry name" value="Sig_transdc_His_kin-like_C"/>
</dbReference>
<dbReference type="PANTHER" id="PTHR45436">
    <property type="entry name" value="SENSOR HISTIDINE KINASE YKOH"/>
    <property type="match status" value="1"/>
</dbReference>
<dbReference type="SMART" id="SM00304">
    <property type="entry name" value="HAMP"/>
    <property type="match status" value="1"/>
</dbReference>
<dbReference type="CDD" id="cd00075">
    <property type="entry name" value="HATPase"/>
    <property type="match status" value="1"/>
</dbReference>
<keyword evidence="5 15" id="KW-0808">Transferase</keyword>
<evidence type="ECO:0000256" key="10">
    <source>
        <dbReference type="ARBA" id="ARBA00023136"/>
    </source>
</evidence>
<evidence type="ECO:0000256" key="2">
    <source>
        <dbReference type="ARBA" id="ARBA00004370"/>
    </source>
</evidence>
<dbReference type="FunFam" id="3.30.565.10:FF:000006">
    <property type="entry name" value="Sensor histidine kinase WalK"/>
    <property type="match status" value="1"/>
</dbReference>
<dbReference type="AlphaFoldDB" id="A0A2X2CVM3"/>
<evidence type="ECO:0000256" key="9">
    <source>
        <dbReference type="ARBA" id="ARBA00023012"/>
    </source>
</evidence>
<dbReference type="EC" id="2.7.13.3" evidence="3"/>
<evidence type="ECO:0000256" key="11">
    <source>
        <dbReference type="SAM" id="Phobius"/>
    </source>
</evidence>
<dbReference type="Gene3D" id="1.10.287.130">
    <property type="match status" value="1"/>
</dbReference>
<keyword evidence="8 11" id="KW-1133">Transmembrane helix</keyword>
<dbReference type="EMBL" id="UAUF01000014">
    <property type="protein sequence ID" value="SPZ12812.1"/>
    <property type="molecule type" value="Genomic_DNA"/>
</dbReference>
<feature type="domain" description="Histidine kinase" evidence="12">
    <location>
        <begin position="169"/>
        <end position="384"/>
    </location>
</feature>
<dbReference type="SMART" id="SM00388">
    <property type="entry name" value="HisKA"/>
    <property type="match status" value="1"/>
</dbReference>
<evidence type="ECO:0000313" key="17">
    <source>
        <dbReference type="Proteomes" id="UP000626180"/>
    </source>
</evidence>
<dbReference type="SUPFAM" id="SSF158472">
    <property type="entry name" value="HAMP domain-like"/>
    <property type="match status" value="1"/>
</dbReference>
<gene>
    <name evidence="15" type="primary">baeS_2</name>
    <name evidence="14" type="ORF">IRZ65_12790</name>
    <name evidence="15" type="ORF">NCTC11842_04683</name>
</gene>
<reference evidence="14 17" key="2">
    <citation type="submission" date="2020-10" db="EMBL/GenBank/DDBJ databases">
        <title>Genome sequences of Pseudomonas isolates.</title>
        <authorList>
            <person name="Wessels L."/>
            <person name="Reich F."/>
            <person name="Hammerl J."/>
        </authorList>
    </citation>
    <scope>NUCLEOTIDE SEQUENCE [LARGE SCALE GENOMIC DNA]</scope>
    <source>
        <strain evidence="14 17">20-MO00624-0</strain>
    </source>
</reference>
<keyword evidence="6 11" id="KW-0812">Transmembrane</keyword>
<dbReference type="Proteomes" id="UP000250443">
    <property type="component" value="Unassembled WGS sequence"/>
</dbReference>
<sequence>MARVLDRIWVRFGLNIVATVFVTIGLLWATIFIYTQYEYDRFYNNLPVNVRQEMDQLEAQDQDNSPRMIEIYSQYWRGDPWDGEQLALVLGLVFCLPFGLIAGLWTSRLVTLPVGSIAEAANRIALGDFSVRAHSKSQRGELADLVRDFNHMTDSLESLEHERKATAAAISHELRTPIAILQARLHALCDGVIPAEPLEFQKLLEQAEHLGRLVDDLHTLSVADAGRLSLHMVTVDLAEVARDTLGKYASRLDSYGIEAELAVEAPDLTVKADEDRLRQILNNLIENALRYAREGGWLELRLSTHAEQAVIVLSDAGPGLPDVIKANLFKRFQRADASRNRASGGTGLGLAIVKTLTVLQGGRIEAGESARGGAQFRIYLPLSRV</sequence>
<dbReference type="InterPro" id="IPR050428">
    <property type="entry name" value="TCS_sensor_his_kinase"/>
</dbReference>
<comment type="subcellular location">
    <subcellularLocation>
        <location evidence="2">Membrane</location>
    </subcellularLocation>
</comment>
<evidence type="ECO:0000256" key="3">
    <source>
        <dbReference type="ARBA" id="ARBA00012438"/>
    </source>
</evidence>
<dbReference type="Pfam" id="PF00672">
    <property type="entry name" value="HAMP"/>
    <property type="match status" value="1"/>
</dbReference>
<dbReference type="GO" id="GO:0005886">
    <property type="term" value="C:plasma membrane"/>
    <property type="evidence" value="ECO:0007669"/>
    <property type="project" value="UniProtKB-ARBA"/>
</dbReference>
<evidence type="ECO:0000256" key="8">
    <source>
        <dbReference type="ARBA" id="ARBA00022989"/>
    </source>
</evidence>
<evidence type="ECO:0000256" key="7">
    <source>
        <dbReference type="ARBA" id="ARBA00022777"/>
    </source>
</evidence>
<comment type="catalytic activity">
    <reaction evidence="1">
        <text>ATP + protein L-histidine = ADP + protein N-phospho-L-histidine.</text>
        <dbReference type="EC" id="2.7.13.3"/>
    </reaction>
</comment>
<dbReference type="PROSITE" id="PS50109">
    <property type="entry name" value="HIS_KIN"/>
    <property type="match status" value="1"/>
</dbReference>
<dbReference type="Proteomes" id="UP000626180">
    <property type="component" value="Unassembled WGS sequence"/>
</dbReference>
<name>A0A2X2CVM3_PSELU</name>
<keyword evidence="7 15" id="KW-0418">Kinase</keyword>
<dbReference type="CDD" id="cd06225">
    <property type="entry name" value="HAMP"/>
    <property type="match status" value="1"/>
</dbReference>
<dbReference type="InterPro" id="IPR003660">
    <property type="entry name" value="HAMP_dom"/>
</dbReference>
<dbReference type="GO" id="GO:0000155">
    <property type="term" value="F:phosphorelay sensor kinase activity"/>
    <property type="evidence" value="ECO:0007669"/>
    <property type="project" value="InterPro"/>
</dbReference>
<dbReference type="SMART" id="SM00387">
    <property type="entry name" value="HATPase_c"/>
    <property type="match status" value="1"/>
</dbReference>
<keyword evidence="10 11" id="KW-0472">Membrane</keyword>
<evidence type="ECO:0000313" key="16">
    <source>
        <dbReference type="Proteomes" id="UP000250443"/>
    </source>
</evidence>
<dbReference type="Pfam" id="PF00512">
    <property type="entry name" value="HisKA"/>
    <property type="match status" value="1"/>
</dbReference>
<dbReference type="Gene3D" id="6.10.340.10">
    <property type="match status" value="1"/>
</dbReference>
<keyword evidence="17" id="KW-1185">Reference proteome</keyword>